<evidence type="ECO:0000256" key="4">
    <source>
        <dbReference type="ARBA" id="ARBA00022786"/>
    </source>
</evidence>
<feature type="active site" description="Glycyl thioester intermediate" evidence="5">
    <location>
        <position position="1018"/>
    </location>
</feature>
<name>A0A4Q1BG94_TREME</name>
<keyword evidence="4 5" id="KW-0833">Ubl conjugation pathway</keyword>
<keyword evidence="3" id="KW-0808">Transferase</keyword>
<evidence type="ECO:0000256" key="5">
    <source>
        <dbReference type="PROSITE-ProRule" id="PRU00104"/>
    </source>
</evidence>
<dbReference type="SMART" id="SM00119">
    <property type="entry name" value="HECTc"/>
    <property type="match status" value="1"/>
</dbReference>
<dbReference type="GO" id="GO:0006511">
    <property type="term" value="P:ubiquitin-dependent protein catabolic process"/>
    <property type="evidence" value="ECO:0007669"/>
    <property type="project" value="TreeGrafter"/>
</dbReference>
<dbReference type="FunFam" id="3.30.2160.10:FF:000002">
    <property type="entry name" value="Putative Ubiquitin-protein ligase E3C"/>
    <property type="match status" value="1"/>
</dbReference>
<gene>
    <name evidence="7" type="ORF">M231_06447</name>
</gene>
<evidence type="ECO:0000313" key="8">
    <source>
        <dbReference type="Proteomes" id="UP000289152"/>
    </source>
</evidence>
<evidence type="ECO:0000259" key="6">
    <source>
        <dbReference type="PROSITE" id="PS50237"/>
    </source>
</evidence>
<dbReference type="Gene3D" id="3.90.1750.10">
    <property type="entry name" value="Hect, E3 ligase catalytic domains"/>
    <property type="match status" value="1"/>
</dbReference>
<dbReference type="FunCoup" id="A0A4Q1BG94">
    <property type="interactions" value="201"/>
</dbReference>
<evidence type="ECO:0000256" key="2">
    <source>
        <dbReference type="ARBA" id="ARBA00012485"/>
    </source>
</evidence>
<dbReference type="InterPro" id="IPR000569">
    <property type="entry name" value="HECT_dom"/>
</dbReference>
<dbReference type="Gene3D" id="3.30.2160.10">
    <property type="entry name" value="Hect, E3 ligase catalytic domain"/>
    <property type="match status" value="1"/>
</dbReference>
<dbReference type="Pfam" id="PF00632">
    <property type="entry name" value="HECT"/>
    <property type="match status" value="1"/>
</dbReference>
<comment type="caution">
    <text evidence="7">The sequence shown here is derived from an EMBL/GenBank/DDBJ whole genome shotgun (WGS) entry which is preliminary data.</text>
</comment>
<dbReference type="CDD" id="cd00078">
    <property type="entry name" value="HECTc"/>
    <property type="match status" value="1"/>
</dbReference>
<dbReference type="OrthoDB" id="8068875at2759"/>
<dbReference type="InParanoid" id="A0A4Q1BG94"/>
<dbReference type="STRING" id="5217.A0A4Q1BG94"/>
<dbReference type="GO" id="GO:0061630">
    <property type="term" value="F:ubiquitin protein ligase activity"/>
    <property type="evidence" value="ECO:0007669"/>
    <property type="project" value="UniProtKB-EC"/>
</dbReference>
<dbReference type="PANTHER" id="PTHR45700">
    <property type="entry name" value="UBIQUITIN-PROTEIN LIGASE E3C"/>
    <property type="match status" value="1"/>
</dbReference>
<keyword evidence="8" id="KW-1185">Reference proteome</keyword>
<proteinExistence type="predicted"/>
<dbReference type="OMA" id="MELSAVW"/>
<dbReference type="SUPFAM" id="SSF56204">
    <property type="entry name" value="Hect, E3 ligase catalytic domain"/>
    <property type="match status" value="1"/>
</dbReference>
<dbReference type="VEuPathDB" id="FungiDB:TREMEDRAFT_37646"/>
<comment type="catalytic activity">
    <reaction evidence="1">
        <text>S-ubiquitinyl-[E2 ubiquitin-conjugating enzyme]-L-cysteine + [acceptor protein]-L-lysine = [E2 ubiquitin-conjugating enzyme]-L-cysteine + N(6)-ubiquitinyl-[acceptor protein]-L-lysine.</text>
        <dbReference type="EC" id="2.3.2.26"/>
    </reaction>
</comment>
<evidence type="ECO:0000256" key="3">
    <source>
        <dbReference type="ARBA" id="ARBA00022679"/>
    </source>
</evidence>
<organism evidence="7 8">
    <name type="scientific">Tremella mesenterica</name>
    <name type="common">Jelly fungus</name>
    <dbReference type="NCBI Taxonomy" id="5217"/>
    <lineage>
        <taxon>Eukaryota</taxon>
        <taxon>Fungi</taxon>
        <taxon>Dikarya</taxon>
        <taxon>Basidiomycota</taxon>
        <taxon>Agaricomycotina</taxon>
        <taxon>Tremellomycetes</taxon>
        <taxon>Tremellales</taxon>
        <taxon>Tremellaceae</taxon>
        <taxon>Tremella</taxon>
    </lineage>
</organism>
<dbReference type="InterPro" id="IPR035983">
    <property type="entry name" value="Hect_E3_ubiquitin_ligase"/>
</dbReference>
<dbReference type="AlphaFoldDB" id="A0A4Q1BG94"/>
<dbReference type="PROSITE" id="PS50096">
    <property type="entry name" value="IQ"/>
    <property type="match status" value="1"/>
</dbReference>
<dbReference type="Gene3D" id="3.30.2410.10">
    <property type="entry name" value="Hect, E3 ligase catalytic domain"/>
    <property type="match status" value="1"/>
</dbReference>
<dbReference type="GO" id="GO:0000209">
    <property type="term" value="P:protein polyubiquitination"/>
    <property type="evidence" value="ECO:0007669"/>
    <property type="project" value="InterPro"/>
</dbReference>
<evidence type="ECO:0000256" key="1">
    <source>
        <dbReference type="ARBA" id="ARBA00000885"/>
    </source>
</evidence>
<dbReference type="PANTHER" id="PTHR45700:SF2">
    <property type="entry name" value="UBIQUITIN-PROTEIN LIGASE E3C"/>
    <property type="match status" value="1"/>
</dbReference>
<protein>
    <recommendedName>
        <fullName evidence="2">HECT-type E3 ubiquitin transferase</fullName>
        <ecNumber evidence="2">2.3.2.26</ecNumber>
    </recommendedName>
</protein>
<dbReference type="FunFam" id="3.30.2410.10:FF:000011">
    <property type="entry name" value="Putative Ubiquitin-protein ligase E3C"/>
    <property type="match status" value="1"/>
</dbReference>
<dbReference type="InterPro" id="IPR044611">
    <property type="entry name" value="E3A/B/C-like"/>
</dbReference>
<sequence>MSKRQISDIFDAPYNRVNLSTSTATSSSTLLSNVRAERAAREHRRREADAALKIQKLWRGGVFRKQLQEQLLDDYEAGRLGPMGGRMQTRAVWFLLRTKVYDEERVARFVGSWLAEGIKPDEKGLPLILQPLRNGLEYLFIIGAISSGVVRLCFGTPTKAWVGVLLTNLESLISPIAYAPLQFPVQTKKVLVCVLALTKYIEWLVRLMEKLIDVTLPKKKHPFLLPVVRLITVPFTLNLFFEDFPLCQPVLAWLLTIPALPAALPLSALTYLSQKLPLFQAIIPTTVTRQSWLSSGRLATEIGKTHFLANLALFGISGTLLNRLGPRQFMAWMIISGEVLGSLGEGWGPWVEGQVEDKIIKTYRPIVSVDSDDEDESADIKTAARTFKAPIPVRRRRPNRSPLPASISTRLALLASPQHLSLVFDKAIAVNMTTPPGLMAKISPFFLGLLHAFRGTAKWELILDTFLAGNRGRVIVKRLWFEAVQGRWSDSADYKCWDKFAENRDRNPLILLTQLYSRYLVLTPDDEFFSTANLLSIPEVMELSAVWRNLAYWGYMSGVAYPSNPSSIGRGTEHHRSLFTKIVTQLAERNARRKFTADNFWDMPGARDLPAFVVAAVIEDSQLAEFDPANQEPQGRPVPDVRHHFSRRQMAWVSPRLGLLNNLPMAVPFIIRLQVFREFIITDAHEFGHDRYSRRSGKATIRRDHLAQDGFDQLNELGSALKGTIVIKFVDQFGQREAGVDGGGLFKEFLTNLSKEVFDTERGLWLATDQNALYPNPHSYAVEPHQLQWYGFIGRMLGKAIYEGILVDVSFAPFFLAKWLGKQSYLDDLSSLDPELYKGLIILKNYPKPEDLALNFTVTQQEFGTTQTVDLVPGGSEIPVTAENRHEYIQLVCKYKLDQQISAQSKAFFNGLAEVIDQKWLRMFDQHELQQLIGGEETPIDIDDLRENSNITGFIHNETVPLFWKVVRQFNEEERRALLKFVTSCERPPLLGFANLNPKFGIHSSGTNTDRLPSASSCFNLLKLPEYTDERVLRQKLLQAITSGAGFDLS</sequence>
<evidence type="ECO:0000313" key="7">
    <source>
        <dbReference type="EMBL" id="RXK36311.1"/>
    </source>
</evidence>
<reference evidence="7 8" key="1">
    <citation type="submission" date="2016-06" db="EMBL/GenBank/DDBJ databases">
        <title>Evolution of pathogenesis and genome organization in the Tremellales.</title>
        <authorList>
            <person name="Cuomo C."/>
            <person name="Litvintseva A."/>
            <person name="Heitman J."/>
            <person name="Chen Y."/>
            <person name="Sun S."/>
            <person name="Springer D."/>
            <person name="Dromer F."/>
            <person name="Young S."/>
            <person name="Zeng Q."/>
            <person name="Chapman S."/>
            <person name="Gujja S."/>
            <person name="Saif S."/>
            <person name="Birren B."/>
        </authorList>
    </citation>
    <scope>NUCLEOTIDE SEQUENCE [LARGE SCALE GENOMIC DNA]</scope>
    <source>
        <strain evidence="7 8">ATCC 28783</strain>
    </source>
</reference>
<accession>A0A4Q1BG94</accession>
<feature type="domain" description="HECT" evidence="6">
    <location>
        <begin position="721"/>
        <end position="1050"/>
    </location>
</feature>
<dbReference type="EMBL" id="SDIL01000102">
    <property type="protein sequence ID" value="RXK36311.1"/>
    <property type="molecule type" value="Genomic_DNA"/>
</dbReference>
<dbReference type="PROSITE" id="PS50237">
    <property type="entry name" value="HECT"/>
    <property type="match status" value="1"/>
</dbReference>
<dbReference type="EC" id="2.3.2.26" evidence="2"/>
<dbReference type="Proteomes" id="UP000289152">
    <property type="component" value="Unassembled WGS sequence"/>
</dbReference>